<sequence>MVTAQASKLLREIESDIDDTYKRIEEDDKYYALKGRLQKLWVVLNSPENQGTCEKRENDAPGNTRRNTESRSPSRGRNLKKPGNIDLRGKAKAGPSPPRSAAPSSSPCFSSNSATSAVDLRRRKAKG</sequence>
<feature type="region of interest" description="Disordered" evidence="1">
    <location>
        <begin position="45"/>
        <end position="127"/>
    </location>
</feature>
<keyword evidence="3" id="KW-1185">Reference proteome</keyword>
<accession>A0A0D1ZAS4</accession>
<dbReference type="AlphaFoldDB" id="A0A0D1ZAS4"/>
<protein>
    <submittedName>
        <fullName evidence="2">Uncharacterized protein</fullName>
    </submittedName>
</protein>
<proteinExistence type="predicted"/>
<name>A0A0D1ZAS4_9EURO</name>
<dbReference type="RefSeq" id="XP_016245027.1">
    <property type="nucleotide sequence ID" value="XM_016397836.1"/>
</dbReference>
<dbReference type="Proteomes" id="UP000054466">
    <property type="component" value="Unassembled WGS sequence"/>
</dbReference>
<dbReference type="EMBL" id="KN847045">
    <property type="protein sequence ID" value="KIW24811.1"/>
    <property type="molecule type" value="Genomic_DNA"/>
</dbReference>
<feature type="compositionally biased region" description="Low complexity" evidence="1">
    <location>
        <begin position="101"/>
        <end position="117"/>
    </location>
</feature>
<dbReference type="VEuPathDB" id="FungiDB:PV07_10501"/>
<evidence type="ECO:0000256" key="1">
    <source>
        <dbReference type="SAM" id="MobiDB-lite"/>
    </source>
</evidence>
<dbReference type="GeneID" id="27349695"/>
<dbReference type="HOGENOM" id="CLU_1970310_0_0_1"/>
<organism evidence="2 3">
    <name type="scientific">Cladophialophora immunda</name>
    <dbReference type="NCBI Taxonomy" id="569365"/>
    <lineage>
        <taxon>Eukaryota</taxon>
        <taxon>Fungi</taxon>
        <taxon>Dikarya</taxon>
        <taxon>Ascomycota</taxon>
        <taxon>Pezizomycotina</taxon>
        <taxon>Eurotiomycetes</taxon>
        <taxon>Chaetothyriomycetidae</taxon>
        <taxon>Chaetothyriales</taxon>
        <taxon>Herpotrichiellaceae</taxon>
        <taxon>Cladophialophora</taxon>
    </lineage>
</organism>
<evidence type="ECO:0000313" key="3">
    <source>
        <dbReference type="Proteomes" id="UP000054466"/>
    </source>
</evidence>
<reference evidence="2 3" key="1">
    <citation type="submission" date="2015-01" db="EMBL/GenBank/DDBJ databases">
        <title>The Genome Sequence of Cladophialophora immunda CBS83496.</title>
        <authorList>
            <consortium name="The Broad Institute Genomics Platform"/>
            <person name="Cuomo C."/>
            <person name="de Hoog S."/>
            <person name="Gorbushina A."/>
            <person name="Stielow B."/>
            <person name="Teixiera M."/>
            <person name="Abouelleil A."/>
            <person name="Chapman S.B."/>
            <person name="Priest M."/>
            <person name="Young S.K."/>
            <person name="Wortman J."/>
            <person name="Nusbaum C."/>
            <person name="Birren B."/>
        </authorList>
    </citation>
    <scope>NUCLEOTIDE SEQUENCE [LARGE SCALE GENOMIC DNA]</scope>
    <source>
        <strain evidence="2 3">CBS 83496</strain>
    </source>
</reference>
<evidence type="ECO:0000313" key="2">
    <source>
        <dbReference type="EMBL" id="KIW24811.1"/>
    </source>
</evidence>
<gene>
    <name evidence="2" type="ORF">PV07_10501</name>
</gene>